<keyword evidence="9" id="KW-0566">Pantothenate biosynthesis</keyword>
<dbReference type="Proteomes" id="UP001403385">
    <property type="component" value="Unassembled WGS sequence"/>
</dbReference>
<dbReference type="SUPFAM" id="SSF48179">
    <property type="entry name" value="6-phosphogluconate dehydrogenase C-terminal domain-like"/>
    <property type="match status" value="1"/>
</dbReference>
<evidence type="ECO:0000313" key="13">
    <source>
        <dbReference type="Proteomes" id="UP001403385"/>
    </source>
</evidence>
<keyword evidence="13" id="KW-1185">Reference proteome</keyword>
<dbReference type="InterPro" id="IPR013752">
    <property type="entry name" value="KPA_reductase"/>
</dbReference>
<dbReference type="NCBIfam" id="TIGR00745">
    <property type="entry name" value="apbA_panE"/>
    <property type="match status" value="1"/>
</dbReference>
<dbReference type="Gene3D" id="1.10.1040.10">
    <property type="entry name" value="N-(1-d-carboxylethyl)-l-norvaline Dehydrogenase, domain 2"/>
    <property type="match status" value="1"/>
</dbReference>
<comment type="function">
    <text evidence="9">Catalyzes the NADPH-dependent reduction of ketopantoate into pantoic acid.</text>
</comment>
<dbReference type="PANTHER" id="PTHR21708">
    <property type="entry name" value="PROBABLE 2-DEHYDROPANTOATE 2-REDUCTASE"/>
    <property type="match status" value="1"/>
</dbReference>
<keyword evidence="5 9" id="KW-0521">NADP</keyword>
<evidence type="ECO:0000313" key="12">
    <source>
        <dbReference type="EMBL" id="MEN7551915.1"/>
    </source>
</evidence>
<comment type="catalytic activity">
    <reaction evidence="8 9">
        <text>(R)-pantoate + NADP(+) = 2-dehydropantoate + NADPH + H(+)</text>
        <dbReference type="Rhea" id="RHEA:16233"/>
        <dbReference type="ChEBI" id="CHEBI:11561"/>
        <dbReference type="ChEBI" id="CHEBI:15378"/>
        <dbReference type="ChEBI" id="CHEBI:15980"/>
        <dbReference type="ChEBI" id="CHEBI:57783"/>
        <dbReference type="ChEBI" id="CHEBI:58349"/>
        <dbReference type="EC" id="1.1.1.169"/>
    </reaction>
</comment>
<protein>
    <recommendedName>
        <fullName evidence="4 9">2-dehydropantoate 2-reductase</fullName>
        <ecNumber evidence="3 9">1.1.1.169</ecNumber>
    </recommendedName>
    <alternativeName>
        <fullName evidence="7 9">Ketopantoate reductase</fullName>
    </alternativeName>
</protein>
<dbReference type="Gene3D" id="3.40.50.720">
    <property type="entry name" value="NAD(P)-binding Rossmann-like Domain"/>
    <property type="match status" value="1"/>
</dbReference>
<evidence type="ECO:0000256" key="5">
    <source>
        <dbReference type="ARBA" id="ARBA00022857"/>
    </source>
</evidence>
<name>A0AAW9SJG6_9BACT</name>
<comment type="caution">
    <text evidence="12">The sequence shown here is derived from an EMBL/GenBank/DDBJ whole genome shotgun (WGS) entry which is preliminary data.</text>
</comment>
<evidence type="ECO:0000256" key="9">
    <source>
        <dbReference type="RuleBase" id="RU362068"/>
    </source>
</evidence>
<dbReference type="EC" id="1.1.1.169" evidence="3 9"/>
<dbReference type="InterPro" id="IPR008927">
    <property type="entry name" value="6-PGluconate_DH-like_C_sf"/>
</dbReference>
<dbReference type="SUPFAM" id="SSF51735">
    <property type="entry name" value="NAD(P)-binding Rossmann-fold domains"/>
    <property type="match status" value="1"/>
</dbReference>
<dbReference type="InterPro" id="IPR051402">
    <property type="entry name" value="KPR-Related"/>
</dbReference>
<dbReference type="RefSeq" id="WP_346824691.1">
    <property type="nucleotide sequence ID" value="NZ_JBDKWZ010000030.1"/>
</dbReference>
<evidence type="ECO:0000256" key="4">
    <source>
        <dbReference type="ARBA" id="ARBA00019465"/>
    </source>
</evidence>
<evidence type="ECO:0000256" key="3">
    <source>
        <dbReference type="ARBA" id="ARBA00013014"/>
    </source>
</evidence>
<evidence type="ECO:0000256" key="2">
    <source>
        <dbReference type="ARBA" id="ARBA00007870"/>
    </source>
</evidence>
<evidence type="ECO:0000259" key="11">
    <source>
        <dbReference type="Pfam" id="PF08546"/>
    </source>
</evidence>
<dbReference type="AlphaFoldDB" id="A0AAW9SJG6"/>
<feature type="domain" description="Ketopantoate reductase C-terminal" evidence="11">
    <location>
        <begin position="187"/>
        <end position="307"/>
    </location>
</feature>
<dbReference type="InterPro" id="IPR003710">
    <property type="entry name" value="ApbA"/>
</dbReference>
<sequence>MNSGNQKIGIAGLGGVGGFIGAPLVKTYKEKEDVQVIFICRGETKERIRQKGLTFESNGVIETVFPGMASDDPAEIGTLDVLLIACKSYSLASLLEEYKGCIGENTVIIPLQNMVNAKEVIQQTLPGRGKVLEGCIYVVSNVKEKGYILHAGGPGKIFIGGEKQEEYAWLVELLRKGGLDITYEEEIKKVLWKKFLFLSPVASVTSAFQVTFGQLLENEELMKTLDGLMREVQLLAQAKNISLSNDDITNLKTLLTQFPYESKSSLQLDFEKHNRTEKAFLVDYVIETGKQYGMDTPYYERINDQLKHG</sequence>
<organism evidence="12 13">
    <name type="scientific">Rapidithrix thailandica</name>
    <dbReference type="NCBI Taxonomy" id="413964"/>
    <lineage>
        <taxon>Bacteria</taxon>
        <taxon>Pseudomonadati</taxon>
        <taxon>Bacteroidota</taxon>
        <taxon>Cytophagia</taxon>
        <taxon>Cytophagales</taxon>
        <taxon>Flammeovirgaceae</taxon>
        <taxon>Rapidithrix</taxon>
    </lineage>
</organism>
<feature type="domain" description="Ketopantoate reductase N-terminal" evidence="10">
    <location>
        <begin position="8"/>
        <end position="160"/>
    </location>
</feature>
<gene>
    <name evidence="12" type="ORF">AAG747_28635</name>
</gene>
<dbReference type="InterPro" id="IPR036291">
    <property type="entry name" value="NAD(P)-bd_dom_sf"/>
</dbReference>
<reference evidence="12 13" key="1">
    <citation type="submission" date="2024-04" db="EMBL/GenBank/DDBJ databases">
        <title>Novel genus in family Flammeovirgaceae.</title>
        <authorList>
            <person name="Nguyen T.H."/>
            <person name="Vuong T.Q."/>
            <person name="Le H."/>
            <person name="Kim S.-G."/>
        </authorList>
    </citation>
    <scope>NUCLEOTIDE SEQUENCE [LARGE SCALE GENOMIC DNA]</scope>
    <source>
        <strain evidence="12 13">JCM 23209</strain>
    </source>
</reference>
<evidence type="ECO:0000256" key="1">
    <source>
        <dbReference type="ARBA" id="ARBA00004994"/>
    </source>
</evidence>
<dbReference type="GO" id="GO:0015940">
    <property type="term" value="P:pantothenate biosynthetic process"/>
    <property type="evidence" value="ECO:0007669"/>
    <property type="project" value="UniProtKB-KW"/>
</dbReference>
<dbReference type="EMBL" id="JBDKWZ010000030">
    <property type="protein sequence ID" value="MEN7551915.1"/>
    <property type="molecule type" value="Genomic_DNA"/>
</dbReference>
<dbReference type="GO" id="GO:0008677">
    <property type="term" value="F:2-dehydropantoate 2-reductase activity"/>
    <property type="evidence" value="ECO:0007669"/>
    <property type="project" value="UniProtKB-EC"/>
</dbReference>
<accession>A0AAW9SJG6</accession>
<keyword evidence="6 9" id="KW-0560">Oxidoreductase</keyword>
<dbReference type="Pfam" id="PF08546">
    <property type="entry name" value="ApbA_C"/>
    <property type="match status" value="1"/>
</dbReference>
<dbReference type="Pfam" id="PF02558">
    <property type="entry name" value="ApbA"/>
    <property type="match status" value="1"/>
</dbReference>
<evidence type="ECO:0000256" key="6">
    <source>
        <dbReference type="ARBA" id="ARBA00023002"/>
    </source>
</evidence>
<evidence type="ECO:0000259" key="10">
    <source>
        <dbReference type="Pfam" id="PF02558"/>
    </source>
</evidence>
<comment type="pathway">
    <text evidence="1 9">Cofactor biosynthesis; (R)-pantothenate biosynthesis; (R)-pantoate from 3-methyl-2-oxobutanoate: step 2/2.</text>
</comment>
<dbReference type="PANTHER" id="PTHR21708:SF26">
    <property type="entry name" value="2-DEHYDROPANTOATE 2-REDUCTASE"/>
    <property type="match status" value="1"/>
</dbReference>
<proteinExistence type="inferred from homology"/>
<dbReference type="InterPro" id="IPR013332">
    <property type="entry name" value="KPR_N"/>
</dbReference>
<comment type="similarity">
    <text evidence="2 9">Belongs to the ketopantoate reductase family.</text>
</comment>
<dbReference type="GO" id="GO:0005737">
    <property type="term" value="C:cytoplasm"/>
    <property type="evidence" value="ECO:0007669"/>
    <property type="project" value="TreeGrafter"/>
</dbReference>
<evidence type="ECO:0000256" key="7">
    <source>
        <dbReference type="ARBA" id="ARBA00032024"/>
    </source>
</evidence>
<evidence type="ECO:0000256" key="8">
    <source>
        <dbReference type="ARBA" id="ARBA00048793"/>
    </source>
</evidence>
<dbReference type="InterPro" id="IPR013328">
    <property type="entry name" value="6PGD_dom2"/>
</dbReference>